<reference evidence="2" key="2">
    <citation type="journal article" date="2023" name="Int. J. Mol. Sci.">
        <title>De Novo Assembly and Annotation of 11 Diverse Shrub Willow (Salix) Genomes Reveals Novel Gene Organization in Sex-Linked Regions.</title>
        <authorList>
            <person name="Hyden B."/>
            <person name="Feng K."/>
            <person name="Yates T.B."/>
            <person name="Jawdy S."/>
            <person name="Cereghino C."/>
            <person name="Smart L.B."/>
            <person name="Muchero W."/>
        </authorList>
    </citation>
    <scope>NUCLEOTIDE SEQUENCE</scope>
    <source>
        <tissue evidence="2">Shoot tip</tissue>
    </source>
</reference>
<protein>
    <submittedName>
        <fullName evidence="2">Uncharacterized protein</fullName>
    </submittedName>
</protein>
<gene>
    <name evidence="2" type="ORF">OIU79_002361</name>
</gene>
<name>A0A9Q0USN0_SALPP</name>
<sequence length="71" mass="7843">MLGISLLSLSLGDLQFCLSLDLHPSPVSSFHIWLGHLSMILFAAHTVGFIIYWAITNQMALVLALLLIMFS</sequence>
<dbReference type="Proteomes" id="UP001151532">
    <property type="component" value="Chromosome 17"/>
</dbReference>
<evidence type="ECO:0000313" key="2">
    <source>
        <dbReference type="EMBL" id="KAJ6735277.1"/>
    </source>
</evidence>
<evidence type="ECO:0000313" key="3">
    <source>
        <dbReference type="Proteomes" id="UP001151532"/>
    </source>
</evidence>
<keyword evidence="3" id="KW-1185">Reference proteome</keyword>
<comment type="caution">
    <text evidence="2">The sequence shown here is derived from an EMBL/GenBank/DDBJ whole genome shotgun (WGS) entry which is preliminary data.</text>
</comment>
<proteinExistence type="predicted"/>
<keyword evidence="1" id="KW-1133">Transmembrane helix</keyword>
<keyword evidence="1" id="KW-0812">Transmembrane</keyword>
<dbReference type="EMBL" id="JAPFFK010000011">
    <property type="protein sequence ID" value="KAJ6735277.1"/>
    <property type="molecule type" value="Genomic_DNA"/>
</dbReference>
<organism evidence="2 3">
    <name type="scientific">Salix purpurea</name>
    <name type="common">Purple osier willow</name>
    <dbReference type="NCBI Taxonomy" id="77065"/>
    <lineage>
        <taxon>Eukaryota</taxon>
        <taxon>Viridiplantae</taxon>
        <taxon>Streptophyta</taxon>
        <taxon>Embryophyta</taxon>
        <taxon>Tracheophyta</taxon>
        <taxon>Spermatophyta</taxon>
        <taxon>Magnoliopsida</taxon>
        <taxon>eudicotyledons</taxon>
        <taxon>Gunneridae</taxon>
        <taxon>Pentapetalae</taxon>
        <taxon>rosids</taxon>
        <taxon>fabids</taxon>
        <taxon>Malpighiales</taxon>
        <taxon>Salicaceae</taxon>
        <taxon>Saliceae</taxon>
        <taxon>Salix</taxon>
    </lineage>
</organism>
<dbReference type="OrthoDB" id="1271059at2759"/>
<accession>A0A9Q0USN0</accession>
<evidence type="ECO:0000256" key="1">
    <source>
        <dbReference type="SAM" id="Phobius"/>
    </source>
</evidence>
<dbReference type="AlphaFoldDB" id="A0A9Q0USN0"/>
<feature type="transmembrane region" description="Helical" evidence="1">
    <location>
        <begin position="39"/>
        <end position="70"/>
    </location>
</feature>
<keyword evidence="1" id="KW-0472">Membrane</keyword>
<reference evidence="2" key="1">
    <citation type="submission" date="2022-11" db="EMBL/GenBank/DDBJ databases">
        <authorList>
            <person name="Hyden B.L."/>
            <person name="Feng K."/>
            <person name="Yates T."/>
            <person name="Jawdy S."/>
            <person name="Smart L.B."/>
            <person name="Muchero W."/>
        </authorList>
    </citation>
    <scope>NUCLEOTIDE SEQUENCE</scope>
    <source>
        <tissue evidence="2">Shoot tip</tissue>
    </source>
</reference>